<organism evidence="9 10">
    <name type="scientific">Campylobacter armoricus</name>
    <dbReference type="NCBI Taxonomy" id="2505970"/>
    <lineage>
        <taxon>Bacteria</taxon>
        <taxon>Pseudomonadati</taxon>
        <taxon>Campylobacterota</taxon>
        <taxon>Epsilonproteobacteria</taxon>
        <taxon>Campylobacterales</taxon>
        <taxon>Campylobacteraceae</taxon>
        <taxon>Campylobacter</taxon>
    </lineage>
</organism>
<evidence type="ECO:0000256" key="5">
    <source>
        <dbReference type="ARBA" id="ARBA00022989"/>
    </source>
</evidence>
<evidence type="ECO:0000256" key="1">
    <source>
        <dbReference type="ARBA" id="ARBA00004651"/>
    </source>
</evidence>
<accession>A0A7L5HMM9</accession>
<dbReference type="InterPro" id="IPR035906">
    <property type="entry name" value="MetI-like_sf"/>
</dbReference>
<dbReference type="Pfam" id="PF19300">
    <property type="entry name" value="BPD_transp_1_N"/>
    <property type="match status" value="1"/>
</dbReference>
<dbReference type="CDD" id="cd06261">
    <property type="entry name" value="TM_PBP2"/>
    <property type="match status" value="1"/>
</dbReference>
<evidence type="ECO:0000313" key="10">
    <source>
        <dbReference type="Proteomes" id="UP000509246"/>
    </source>
</evidence>
<reference evidence="9 10" key="1">
    <citation type="submission" date="2020-05" db="EMBL/GenBank/DDBJ databases">
        <title>Complete genome sequencing of Campylobacter and Arcobacter type strains.</title>
        <authorList>
            <person name="Miller W.G."/>
            <person name="Yee E."/>
        </authorList>
    </citation>
    <scope>NUCLEOTIDE SEQUENCE [LARGE SCALE GENOMIC DNA]</scope>
    <source>
        <strain evidence="9 10">CCUG 73571</strain>
    </source>
</reference>
<dbReference type="GO" id="GO:0055085">
    <property type="term" value="P:transmembrane transport"/>
    <property type="evidence" value="ECO:0007669"/>
    <property type="project" value="InterPro"/>
</dbReference>
<keyword evidence="5 7" id="KW-1133">Transmembrane helix</keyword>
<keyword evidence="4 7" id="KW-0812">Transmembrane</keyword>
<keyword evidence="3" id="KW-1003">Cell membrane</keyword>
<sequence>MEQKLVIKLIFKRLLWAFFLMFFASFLCFVMIYHAKGSVVFASVPQGTSLKVKEEIERNLNLDKPLLEQYENWAFKALKGDFSYSLISGEKVSEILKEKLSYTIILGSLAFLVLFVLSLFLALLCVIYKDSFLDKTITFLTMSFFALPAFSLSLMLIMIFAVFFKFFPSSAIADIGFEDDVLNRLWHLFLPVCALVLSHLAVFVRFIRTSLIDSLNQSFIESAFARGLSKKRIYLHFVLKDAFGSILAYFGASFVSFLMGTYIVESVFSYEGVGNLVIKSILFKDYPVVLAVVIFSILVVVFVNLIVELICKMINPRFANA</sequence>
<keyword evidence="2 7" id="KW-0813">Transport</keyword>
<comment type="similarity">
    <text evidence="7">Belongs to the binding-protein-dependent transport system permease family.</text>
</comment>
<feature type="domain" description="ABC transmembrane type-1" evidence="8">
    <location>
        <begin position="100"/>
        <end position="307"/>
    </location>
</feature>
<keyword evidence="6 7" id="KW-0472">Membrane</keyword>
<feature type="transmembrane region" description="Helical" evidence="7">
    <location>
        <begin position="14"/>
        <end position="35"/>
    </location>
</feature>
<dbReference type="PROSITE" id="PS50928">
    <property type="entry name" value="ABC_TM1"/>
    <property type="match status" value="1"/>
</dbReference>
<evidence type="ECO:0000256" key="3">
    <source>
        <dbReference type="ARBA" id="ARBA00022475"/>
    </source>
</evidence>
<proteinExistence type="inferred from homology"/>
<feature type="transmembrane region" description="Helical" evidence="7">
    <location>
        <begin position="100"/>
        <end position="127"/>
    </location>
</feature>
<name>A0A7L5HMM9_9BACT</name>
<evidence type="ECO:0000256" key="2">
    <source>
        <dbReference type="ARBA" id="ARBA00022448"/>
    </source>
</evidence>
<dbReference type="PANTHER" id="PTHR43163">
    <property type="entry name" value="DIPEPTIDE TRANSPORT SYSTEM PERMEASE PROTEIN DPPB-RELATED"/>
    <property type="match status" value="1"/>
</dbReference>
<dbReference type="InterPro" id="IPR000515">
    <property type="entry name" value="MetI-like"/>
</dbReference>
<dbReference type="SUPFAM" id="SSF161098">
    <property type="entry name" value="MetI-like"/>
    <property type="match status" value="1"/>
</dbReference>
<evidence type="ECO:0000256" key="7">
    <source>
        <dbReference type="RuleBase" id="RU363032"/>
    </source>
</evidence>
<dbReference type="Pfam" id="PF00528">
    <property type="entry name" value="BPD_transp_1"/>
    <property type="match status" value="1"/>
</dbReference>
<feature type="transmembrane region" description="Helical" evidence="7">
    <location>
        <begin position="139"/>
        <end position="164"/>
    </location>
</feature>
<evidence type="ECO:0000259" key="8">
    <source>
        <dbReference type="PROSITE" id="PS50928"/>
    </source>
</evidence>
<dbReference type="InterPro" id="IPR045621">
    <property type="entry name" value="BPD_transp_1_N"/>
</dbReference>
<dbReference type="Gene3D" id="1.10.3720.10">
    <property type="entry name" value="MetI-like"/>
    <property type="match status" value="1"/>
</dbReference>
<dbReference type="Proteomes" id="UP000509246">
    <property type="component" value="Chromosome"/>
</dbReference>
<protein>
    <submittedName>
        <fullName evidence="9">Nickel ABC transporter, permease protein</fullName>
    </submittedName>
</protein>
<dbReference type="PANTHER" id="PTHR43163:SF6">
    <property type="entry name" value="DIPEPTIDE TRANSPORT SYSTEM PERMEASE PROTEIN DPPB-RELATED"/>
    <property type="match status" value="1"/>
</dbReference>
<dbReference type="KEGG" id="carm:CARM_1482"/>
<feature type="transmembrane region" description="Helical" evidence="7">
    <location>
        <begin position="288"/>
        <end position="307"/>
    </location>
</feature>
<gene>
    <name evidence="9" type="primary">nikB</name>
    <name evidence="9" type="ORF">CARM_1482</name>
</gene>
<dbReference type="GO" id="GO:0005886">
    <property type="term" value="C:plasma membrane"/>
    <property type="evidence" value="ECO:0007669"/>
    <property type="project" value="UniProtKB-SubCell"/>
</dbReference>
<evidence type="ECO:0000256" key="6">
    <source>
        <dbReference type="ARBA" id="ARBA00023136"/>
    </source>
</evidence>
<dbReference type="EMBL" id="CP053825">
    <property type="protein sequence ID" value="QKF80375.1"/>
    <property type="molecule type" value="Genomic_DNA"/>
</dbReference>
<feature type="transmembrane region" description="Helical" evidence="7">
    <location>
        <begin position="246"/>
        <end position="268"/>
    </location>
</feature>
<evidence type="ECO:0000313" key="9">
    <source>
        <dbReference type="EMBL" id="QKF80375.1"/>
    </source>
</evidence>
<keyword evidence="10" id="KW-1185">Reference proteome</keyword>
<evidence type="ECO:0000256" key="4">
    <source>
        <dbReference type="ARBA" id="ARBA00022692"/>
    </source>
</evidence>
<feature type="transmembrane region" description="Helical" evidence="7">
    <location>
        <begin position="184"/>
        <end position="207"/>
    </location>
</feature>
<dbReference type="AlphaFoldDB" id="A0A7L5HMM9"/>
<comment type="subcellular location">
    <subcellularLocation>
        <location evidence="1 7">Cell membrane</location>
        <topology evidence="1 7">Multi-pass membrane protein</topology>
    </subcellularLocation>
</comment>